<dbReference type="InterPro" id="IPR008915">
    <property type="entry name" value="Peptidase_M50"/>
</dbReference>
<proteinExistence type="inferred from homology"/>
<dbReference type="GO" id="GO:0016020">
    <property type="term" value="C:membrane"/>
    <property type="evidence" value="ECO:0007669"/>
    <property type="project" value="UniProtKB-SubCell"/>
</dbReference>
<feature type="transmembrane region" description="Helical" evidence="7">
    <location>
        <begin position="101"/>
        <end position="127"/>
    </location>
</feature>
<sequence>MNFLIGIIFSLINRFLPLSGEIKSNLMVSFITGHQETLFSLLQSSLLAPIFFLFIIISIYNFAWGLFNLVPIPPLDGSHVLFTFLSEKFTKIKFFLQKYSLFILIFFIFLGGLNLIFKGAFSLYFLISGSPFVI</sequence>
<comment type="subcellular location">
    <subcellularLocation>
        <location evidence="2">Membrane</location>
        <topology evidence="2">Multi-pass membrane protein</topology>
    </subcellularLocation>
</comment>
<dbReference type="EMBL" id="PFLW01000019">
    <property type="protein sequence ID" value="PIY89529.1"/>
    <property type="molecule type" value="Genomic_DNA"/>
</dbReference>
<keyword evidence="4 7" id="KW-0812">Transmembrane</keyword>
<evidence type="ECO:0000313" key="10">
    <source>
        <dbReference type="Proteomes" id="UP000230767"/>
    </source>
</evidence>
<protein>
    <recommendedName>
        <fullName evidence="8">Peptidase M50 domain-containing protein</fullName>
    </recommendedName>
</protein>
<feature type="domain" description="Peptidase M50" evidence="8">
    <location>
        <begin position="20"/>
        <end position="109"/>
    </location>
</feature>
<evidence type="ECO:0000313" key="9">
    <source>
        <dbReference type="EMBL" id="PIY89529.1"/>
    </source>
</evidence>
<comment type="caution">
    <text evidence="9">The sequence shown here is derived from an EMBL/GenBank/DDBJ whole genome shotgun (WGS) entry which is preliminary data.</text>
</comment>
<name>A0A2M7R6X7_9BACT</name>
<keyword evidence="5 7" id="KW-1133">Transmembrane helix</keyword>
<comment type="cofactor">
    <cofactor evidence="1">
        <name>Zn(2+)</name>
        <dbReference type="ChEBI" id="CHEBI:29105"/>
    </cofactor>
</comment>
<dbReference type="AlphaFoldDB" id="A0A2M7R6X7"/>
<organism evidence="9 10">
    <name type="scientific">Candidatus Nealsonbacteria bacterium CG_4_10_14_0_8_um_filter_37_14</name>
    <dbReference type="NCBI Taxonomy" id="1974684"/>
    <lineage>
        <taxon>Bacteria</taxon>
        <taxon>Candidatus Nealsoniibacteriota</taxon>
    </lineage>
</organism>
<keyword evidence="6 7" id="KW-0472">Membrane</keyword>
<evidence type="ECO:0000256" key="7">
    <source>
        <dbReference type="SAM" id="Phobius"/>
    </source>
</evidence>
<dbReference type="GO" id="GO:0006508">
    <property type="term" value="P:proteolysis"/>
    <property type="evidence" value="ECO:0007669"/>
    <property type="project" value="InterPro"/>
</dbReference>
<evidence type="ECO:0000256" key="4">
    <source>
        <dbReference type="ARBA" id="ARBA00022692"/>
    </source>
</evidence>
<evidence type="ECO:0000256" key="1">
    <source>
        <dbReference type="ARBA" id="ARBA00001947"/>
    </source>
</evidence>
<feature type="transmembrane region" description="Helical" evidence="7">
    <location>
        <begin position="41"/>
        <end position="63"/>
    </location>
</feature>
<feature type="non-terminal residue" evidence="9">
    <location>
        <position position="1"/>
    </location>
</feature>
<dbReference type="Pfam" id="PF02163">
    <property type="entry name" value="Peptidase_M50"/>
    <property type="match status" value="1"/>
</dbReference>
<evidence type="ECO:0000256" key="2">
    <source>
        <dbReference type="ARBA" id="ARBA00004141"/>
    </source>
</evidence>
<evidence type="ECO:0000259" key="8">
    <source>
        <dbReference type="Pfam" id="PF02163"/>
    </source>
</evidence>
<evidence type="ECO:0000256" key="3">
    <source>
        <dbReference type="ARBA" id="ARBA00007931"/>
    </source>
</evidence>
<evidence type="ECO:0000256" key="5">
    <source>
        <dbReference type="ARBA" id="ARBA00022989"/>
    </source>
</evidence>
<evidence type="ECO:0000256" key="6">
    <source>
        <dbReference type="ARBA" id="ARBA00023136"/>
    </source>
</evidence>
<dbReference type="Proteomes" id="UP000230767">
    <property type="component" value="Unassembled WGS sequence"/>
</dbReference>
<gene>
    <name evidence="9" type="ORF">COY73_00670</name>
</gene>
<reference evidence="10" key="1">
    <citation type="submission" date="2017-09" db="EMBL/GenBank/DDBJ databases">
        <title>Depth-based differentiation of microbial function through sediment-hosted aquifers and enrichment of novel symbionts in the deep terrestrial subsurface.</title>
        <authorList>
            <person name="Probst A.J."/>
            <person name="Ladd B."/>
            <person name="Jarett J.K."/>
            <person name="Geller-Mcgrath D.E."/>
            <person name="Sieber C.M.K."/>
            <person name="Emerson J.B."/>
            <person name="Anantharaman K."/>
            <person name="Thomas B.C."/>
            <person name="Malmstrom R."/>
            <person name="Stieglmeier M."/>
            <person name="Klingl A."/>
            <person name="Woyke T."/>
            <person name="Ryan C.M."/>
            <person name="Banfield J.F."/>
        </authorList>
    </citation>
    <scope>NUCLEOTIDE SEQUENCE [LARGE SCALE GENOMIC DNA]</scope>
</reference>
<accession>A0A2M7R6X7</accession>
<comment type="similarity">
    <text evidence="3">Belongs to the peptidase M50B family.</text>
</comment>